<dbReference type="AlphaFoldDB" id="A0A2I1BTY2"/>
<evidence type="ECO:0000313" key="3">
    <source>
        <dbReference type="Proteomes" id="UP000234474"/>
    </source>
</evidence>
<accession>A0A2I1BTY2</accession>
<dbReference type="OMA" id="ESRLMGM"/>
<keyword evidence="3" id="KW-1185">Reference proteome</keyword>
<proteinExistence type="predicted"/>
<dbReference type="InterPro" id="IPR036047">
    <property type="entry name" value="F-box-like_dom_sf"/>
</dbReference>
<dbReference type="EMBL" id="MSZS01000012">
    <property type="protein sequence ID" value="PKX88741.1"/>
    <property type="molecule type" value="Genomic_DNA"/>
</dbReference>
<dbReference type="GeneID" id="36532643"/>
<dbReference type="RefSeq" id="XP_024677336.1">
    <property type="nucleotide sequence ID" value="XM_024825318.1"/>
</dbReference>
<sequence>MKPEHQAASGLDSFPTEILDLVVQLLSSAELHALCLVNKRFRLITEPFLYTQIQWTWTDSQNPPIAQFLRTIVHRPELASFVQVIVLNGDCFDPVLWEYRKKSPKLTVTKVVLDELVKCIERIRTPYAEEWIQELRAGTMDAFVTLLLSQLPCLRGLYLGKNFARESRLMGMILRSALCEESPNSHLPSFTHLKDVSVVYPDLGINIRRFTNVRNTADVLPLFYLPSVEQIMTLVDNPAATFMWPWKYPPNPSKLASLDLKMLREGPLGQVLSVTQGLRKLQWEWYYRPDLKDHSVTDIIDLDQIAADLSHIQATLTDLSIMALSDLSESAPEQPEVTFRGSFRAFSGLHRLKNLEVPIPFLLGFSPSEPNVVSLEEALPKNIEWLTLTDELCLQREWEWEWEFEIEYLLRAVRSWLQDWKRFTPRLRGFRLLSRMTHEVQYWDNGLIEGLRDIGAQAGIQVQIIKQDVK</sequence>
<organism evidence="2 3">
    <name type="scientific">Aspergillus novofumigatus (strain IBT 16806)</name>
    <dbReference type="NCBI Taxonomy" id="1392255"/>
    <lineage>
        <taxon>Eukaryota</taxon>
        <taxon>Fungi</taxon>
        <taxon>Dikarya</taxon>
        <taxon>Ascomycota</taxon>
        <taxon>Pezizomycotina</taxon>
        <taxon>Eurotiomycetes</taxon>
        <taxon>Eurotiomycetidae</taxon>
        <taxon>Eurotiales</taxon>
        <taxon>Aspergillaceae</taxon>
        <taxon>Aspergillus</taxon>
        <taxon>Aspergillus subgen. Fumigati</taxon>
    </lineage>
</organism>
<dbReference type="Proteomes" id="UP000234474">
    <property type="component" value="Unassembled WGS sequence"/>
</dbReference>
<dbReference type="VEuPathDB" id="FungiDB:P174DRAFT_425761"/>
<dbReference type="SUPFAM" id="SSF81383">
    <property type="entry name" value="F-box domain"/>
    <property type="match status" value="1"/>
</dbReference>
<evidence type="ECO:0000259" key="1">
    <source>
        <dbReference type="PROSITE" id="PS50181"/>
    </source>
</evidence>
<name>A0A2I1BTY2_ASPN1</name>
<reference evidence="3" key="1">
    <citation type="journal article" date="2018" name="Proc. Natl. Acad. Sci. U.S.A.">
        <title>Linking secondary metabolites to gene clusters through genome sequencing of six diverse Aspergillus species.</title>
        <authorList>
            <person name="Kaerboelling I."/>
            <person name="Vesth T.C."/>
            <person name="Frisvad J.C."/>
            <person name="Nybo J.L."/>
            <person name="Theobald S."/>
            <person name="Kuo A."/>
            <person name="Bowyer P."/>
            <person name="Matsuda Y."/>
            <person name="Mondo S."/>
            <person name="Lyhne E.K."/>
            <person name="Kogle M.E."/>
            <person name="Clum A."/>
            <person name="Lipzen A."/>
            <person name="Salamov A."/>
            <person name="Ngan C.Y."/>
            <person name="Daum C."/>
            <person name="Chiniquy J."/>
            <person name="Barry K."/>
            <person name="LaButti K."/>
            <person name="Haridas S."/>
            <person name="Simmons B.A."/>
            <person name="Magnuson J.K."/>
            <person name="Mortensen U.H."/>
            <person name="Larsen T.O."/>
            <person name="Grigoriev I.V."/>
            <person name="Baker S.E."/>
            <person name="Andersen M.R."/>
        </authorList>
    </citation>
    <scope>NUCLEOTIDE SEQUENCE [LARGE SCALE GENOMIC DNA]</scope>
    <source>
        <strain evidence="3">IBT 16806</strain>
    </source>
</reference>
<dbReference type="OrthoDB" id="4191831at2759"/>
<gene>
    <name evidence="2" type="ORF">P174DRAFT_425761</name>
</gene>
<feature type="domain" description="F-box" evidence="1">
    <location>
        <begin position="8"/>
        <end position="53"/>
    </location>
</feature>
<dbReference type="PROSITE" id="PS50181">
    <property type="entry name" value="FBOX"/>
    <property type="match status" value="1"/>
</dbReference>
<dbReference type="InterPro" id="IPR001810">
    <property type="entry name" value="F-box_dom"/>
</dbReference>
<evidence type="ECO:0000313" key="2">
    <source>
        <dbReference type="EMBL" id="PKX88741.1"/>
    </source>
</evidence>
<protein>
    <recommendedName>
        <fullName evidence="1">F-box domain-containing protein</fullName>
    </recommendedName>
</protein>
<comment type="caution">
    <text evidence="2">The sequence shown here is derived from an EMBL/GenBank/DDBJ whole genome shotgun (WGS) entry which is preliminary data.</text>
</comment>